<gene>
    <name evidence="1" type="ORF">AAHA92_02854</name>
</gene>
<sequence>MVGDYVIFGLWRRTYSIVFAKCEELIRRIGSLVIGLEPIAQIGFASGLPSEYCRREQWTMTLKFLHPRDGEKSDCYLTLGLSLASKCNGAPVLSKVAPHEIYRLDKCKGTTTSILSDETAQPLTEK</sequence>
<protein>
    <submittedName>
        <fullName evidence="1">Uncharacterized protein</fullName>
    </submittedName>
</protein>
<name>A0ABD1IF82_SALDI</name>
<accession>A0ABD1IF82</accession>
<dbReference type="EMBL" id="JBEAFC010000002">
    <property type="protein sequence ID" value="KAL1567367.1"/>
    <property type="molecule type" value="Genomic_DNA"/>
</dbReference>
<comment type="caution">
    <text evidence="1">The sequence shown here is derived from an EMBL/GenBank/DDBJ whole genome shotgun (WGS) entry which is preliminary data.</text>
</comment>
<proteinExistence type="predicted"/>
<dbReference type="AlphaFoldDB" id="A0ABD1IF82"/>
<keyword evidence="2" id="KW-1185">Reference proteome</keyword>
<evidence type="ECO:0000313" key="2">
    <source>
        <dbReference type="Proteomes" id="UP001567538"/>
    </source>
</evidence>
<organism evidence="1 2">
    <name type="scientific">Salvia divinorum</name>
    <name type="common">Maria pastora</name>
    <name type="synonym">Diviner's sage</name>
    <dbReference type="NCBI Taxonomy" id="28513"/>
    <lineage>
        <taxon>Eukaryota</taxon>
        <taxon>Viridiplantae</taxon>
        <taxon>Streptophyta</taxon>
        <taxon>Embryophyta</taxon>
        <taxon>Tracheophyta</taxon>
        <taxon>Spermatophyta</taxon>
        <taxon>Magnoliopsida</taxon>
        <taxon>eudicotyledons</taxon>
        <taxon>Gunneridae</taxon>
        <taxon>Pentapetalae</taxon>
        <taxon>asterids</taxon>
        <taxon>lamiids</taxon>
        <taxon>Lamiales</taxon>
        <taxon>Lamiaceae</taxon>
        <taxon>Nepetoideae</taxon>
        <taxon>Mentheae</taxon>
        <taxon>Salviinae</taxon>
        <taxon>Salvia</taxon>
        <taxon>Salvia subgen. Calosphace</taxon>
    </lineage>
</organism>
<evidence type="ECO:0000313" key="1">
    <source>
        <dbReference type="EMBL" id="KAL1567367.1"/>
    </source>
</evidence>
<dbReference type="Proteomes" id="UP001567538">
    <property type="component" value="Unassembled WGS sequence"/>
</dbReference>
<reference evidence="1 2" key="1">
    <citation type="submission" date="2024-06" db="EMBL/GenBank/DDBJ databases">
        <title>A chromosome level genome sequence of Diviner's sage (Salvia divinorum).</title>
        <authorList>
            <person name="Ford S.A."/>
            <person name="Ro D.-K."/>
            <person name="Ness R.W."/>
            <person name="Phillips M.A."/>
        </authorList>
    </citation>
    <scope>NUCLEOTIDE SEQUENCE [LARGE SCALE GENOMIC DNA]</scope>
    <source>
        <strain evidence="1">SAF-2024a</strain>
        <tissue evidence="1">Leaf</tissue>
    </source>
</reference>